<proteinExistence type="predicted"/>
<gene>
    <name evidence="2" type="ORF">PR048_001279</name>
</gene>
<sequence length="123" mass="14381">MIRLTLNRKGDYWMLYIHFQARMSKTYFFKGLLEAVPVKHRRPRKGDESGKRSSFLEYHIRAFTQLYGISFKRVRRLQTLLLLGQSPKDMRGQQGNRKSVPAGDVQAVKVSHHASKELKYLDA</sequence>
<comment type="caution">
    <text evidence="2">The sequence shown here is derived from an EMBL/GenBank/DDBJ whole genome shotgun (WGS) entry which is preliminary data.</text>
</comment>
<dbReference type="EMBL" id="JARBHB010000001">
    <property type="protein sequence ID" value="KAJ8895938.1"/>
    <property type="molecule type" value="Genomic_DNA"/>
</dbReference>
<evidence type="ECO:0000313" key="2">
    <source>
        <dbReference type="EMBL" id="KAJ8895938.1"/>
    </source>
</evidence>
<reference evidence="2 3" key="1">
    <citation type="submission" date="2023-02" db="EMBL/GenBank/DDBJ databases">
        <title>LHISI_Scaffold_Assembly.</title>
        <authorList>
            <person name="Stuart O.P."/>
            <person name="Cleave R."/>
            <person name="Magrath M.J.L."/>
            <person name="Mikheyev A.S."/>
        </authorList>
    </citation>
    <scope>NUCLEOTIDE SEQUENCE [LARGE SCALE GENOMIC DNA]</scope>
    <source>
        <strain evidence="2">Daus_M_001</strain>
        <tissue evidence="2">Leg muscle</tissue>
    </source>
</reference>
<protein>
    <submittedName>
        <fullName evidence="2">Uncharacterized protein</fullName>
    </submittedName>
</protein>
<accession>A0ABQ9IGX6</accession>
<feature type="region of interest" description="Disordered" evidence="1">
    <location>
        <begin position="87"/>
        <end position="123"/>
    </location>
</feature>
<keyword evidence="3" id="KW-1185">Reference proteome</keyword>
<evidence type="ECO:0000313" key="3">
    <source>
        <dbReference type="Proteomes" id="UP001159363"/>
    </source>
</evidence>
<evidence type="ECO:0000256" key="1">
    <source>
        <dbReference type="SAM" id="MobiDB-lite"/>
    </source>
</evidence>
<organism evidence="2 3">
    <name type="scientific">Dryococelus australis</name>
    <dbReference type="NCBI Taxonomy" id="614101"/>
    <lineage>
        <taxon>Eukaryota</taxon>
        <taxon>Metazoa</taxon>
        <taxon>Ecdysozoa</taxon>
        <taxon>Arthropoda</taxon>
        <taxon>Hexapoda</taxon>
        <taxon>Insecta</taxon>
        <taxon>Pterygota</taxon>
        <taxon>Neoptera</taxon>
        <taxon>Polyneoptera</taxon>
        <taxon>Phasmatodea</taxon>
        <taxon>Verophasmatodea</taxon>
        <taxon>Anareolatae</taxon>
        <taxon>Phasmatidae</taxon>
        <taxon>Eurycanthinae</taxon>
        <taxon>Dryococelus</taxon>
    </lineage>
</organism>
<name>A0ABQ9IGX6_9NEOP</name>
<feature type="compositionally biased region" description="Basic and acidic residues" evidence="1">
    <location>
        <begin position="114"/>
        <end position="123"/>
    </location>
</feature>
<dbReference type="Proteomes" id="UP001159363">
    <property type="component" value="Chromosome 1"/>
</dbReference>